<dbReference type="InterPro" id="IPR050227">
    <property type="entry name" value="Rab"/>
</dbReference>
<evidence type="ECO:0000313" key="6">
    <source>
        <dbReference type="Proteomes" id="UP000747399"/>
    </source>
</evidence>
<comment type="caution">
    <text evidence="5">The sequence shown here is derived from an EMBL/GenBank/DDBJ whole genome shotgun (WGS) entry which is preliminary data.</text>
</comment>
<dbReference type="Gene3D" id="3.40.50.300">
    <property type="entry name" value="P-loop containing nucleotide triphosphate hydrolases"/>
    <property type="match status" value="2"/>
</dbReference>
<comment type="similarity">
    <text evidence="1">Belongs to the small GTPase superfamily. Rab family.</text>
</comment>
<dbReference type="SMART" id="SM00174">
    <property type="entry name" value="RHO"/>
    <property type="match status" value="1"/>
</dbReference>
<evidence type="ECO:0000256" key="1">
    <source>
        <dbReference type="ARBA" id="ARBA00006270"/>
    </source>
</evidence>
<accession>A0A8J4BJA2</accession>
<dbReference type="CDD" id="cd00154">
    <property type="entry name" value="Rab"/>
    <property type="match status" value="1"/>
</dbReference>
<dbReference type="PANTHER" id="PTHR47977">
    <property type="entry name" value="RAS-RELATED PROTEIN RAB"/>
    <property type="match status" value="1"/>
</dbReference>
<dbReference type="InterPro" id="IPR001806">
    <property type="entry name" value="Small_GTPase"/>
</dbReference>
<protein>
    <submittedName>
        <fullName evidence="5">Uncharacterized protein</fullName>
    </submittedName>
</protein>
<dbReference type="Proteomes" id="UP000747399">
    <property type="component" value="Unassembled WGS sequence"/>
</dbReference>
<reference evidence="5" key="1">
    <citation type="journal article" date="2021" name="Proc. Natl. Acad. Sci. U.S.A.">
        <title>Three genomes in the algal genus Volvox reveal the fate of a haploid sex-determining region after a transition to homothallism.</title>
        <authorList>
            <person name="Yamamoto K."/>
            <person name="Hamaji T."/>
            <person name="Kawai-Toyooka H."/>
            <person name="Matsuzaki R."/>
            <person name="Takahashi F."/>
            <person name="Nishimura Y."/>
            <person name="Kawachi M."/>
            <person name="Noguchi H."/>
            <person name="Minakuchi Y."/>
            <person name="Umen J.G."/>
            <person name="Toyoda A."/>
            <person name="Nozaki H."/>
        </authorList>
    </citation>
    <scope>NUCLEOTIDE SEQUENCE</scope>
    <source>
        <strain evidence="5">NIES-3780</strain>
    </source>
</reference>
<dbReference type="SMART" id="SM00175">
    <property type="entry name" value="RAB"/>
    <property type="match status" value="1"/>
</dbReference>
<dbReference type="PROSITE" id="PS51421">
    <property type="entry name" value="RAS"/>
    <property type="match status" value="1"/>
</dbReference>
<dbReference type="SUPFAM" id="SSF52540">
    <property type="entry name" value="P-loop containing nucleoside triphosphate hydrolases"/>
    <property type="match status" value="1"/>
</dbReference>
<dbReference type="SMART" id="SM00173">
    <property type="entry name" value="RAS"/>
    <property type="match status" value="1"/>
</dbReference>
<evidence type="ECO:0000256" key="2">
    <source>
        <dbReference type="ARBA" id="ARBA00022741"/>
    </source>
</evidence>
<name>A0A8J4BJA2_9CHLO</name>
<dbReference type="Pfam" id="PF00071">
    <property type="entry name" value="Ras"/>
    <property type="match status" value="1"/>
</dbReference>
<dbReference type="GO" id="GO:0003924">
    <property type="term" value="F:GTPase activity"/>
    <property type="evidence" value="ECO:0007669"/>
    <property type="project" value="InterPro"/>
</dbReference>
<proteinExistence type="inferred from homology"/>
<keyword evidence="6" id="KW-1185">Reference proteome</keyword>
<dbReference type="GO" id="GO:0005525">
    <property type="term" value="F:GTP binding"/>
    <property type="evidence" value="ECO:0007669"/>
    <property type="project" value="UniProtKB-KW"/>
</dbReference>
<evidence type="ECO:0000256" key="4">
    <source>
        <dbReference type="ARBA" id="ARBA00037868"/>
    </source>
</evidence>
<dbReference type="GO" id="GO:0012505">
    <property type="term" value="C:endomembrane system"/>
    <property type="evidence" value="ECO:0007669"/>
    <property type="project" value="UniProtKB-SubCell"/>
</dbReference>
<keyword evidence="2" id="KW-0547">Nucleotide-binding</keyword>
<evidence type="ECO:0000256" key="3">
    <source>
        <dbReference type="ARBA" id="ARBA00023134"/>
    </source>
</evidence>
<gene>
    <name evidence="5" type="ORF">Vafri_17071</name>
</gene>
<dbReference type="EMBL" id="BNCO01000054">
    <property type="protein sequence ID" value="GIL62853.1"/>
    <property type="molecule type" value="Genomic_DNA"/>
</dbReference>
<dbReference type="InterPro" id="IPR027417">
    <property type="entry name" value="P-loop_NTPase"/>
</dbReference>
<sequence length="194" mass="22196">MTSTVVSEPIGKVDHLIKLVIVGSAGVGKTCLIRRLFTDQFHQETVATIERFRALTANYYRGAQCVVLVYDVTQRSTLDAIAEQWLPDFNLHCTFRDAVKMVIGNKIDMVDARVVTPEEGAAFAREHGCMYMETSARTDEGVYDAFVWGVLQNIVDTPSLLRSNNYERLDIEKPVRPDGEDRGRRRRRWWQPRC</sequence>
<dbReference type="PROSITE" id="PS51419">
    <property type="entry name" value="RAB"/>
    <property type="match status" value="1"/>
</dbReference>
<comment type="subcellular location">
    <subcellularLocation>
        <location evidence="4">Endomembrane system</location>
        <topology evidence="4">Lipid-anchor</topology>
    </subcellularLocation>
</comment>
<organism evidence="5 6">
    <name type="scientific">Volvox africanus</name>
    <dbReference type="NCBI Taxonomy" id="51714"/>
    <lineage>
        <taxon>Eukaryota</taxon>
        <taxon>Viridiplantae</taxon>
        <taxon>Chlorophyta</taxon>
        <taxon>core chlorophytes</taxon>
        <taxon>Chlorophyceae</taxon>
        <taxon>CS clade</taxon>
        <taxon>Chlamydomonadales</taxon>
        <taxon>Volvocaceae</taxon>
        <taxon>Volvox</taxon>
    </lineage>
</organism>
<keyword evidence="3" id="KW-0342">GTP-binding</keyword>
<dbReference type="AlphaFoldDB" id="A0A8J4BJA2"/>
<evidence type="ECO:0000313" key="5">
    <source>
        <dbReference type="EMBL" id="GIL62853.1"/>
    </source>
</evidence>